<evidence type="ECO:0000256" key="3">
    <source>
        <dbReference type="ARBA" id="ARBA00022692"/>
    </source>
</evidence>
<dbReference type="AlphaFoldDB" id="A0A0G4FHI4"/>
<dbReference type="Gene3D" id="1.20.1260.100">
    <property type="entry name" value="TspO/MBR protein"/>
    <property type="match status" value="1"/>
</dbReference>
<reference evidence="7 8" key="1">
    <citation type="submission" date="2014-11" db="EMBL/GenBank/DDBJ databases">
        <authorList>
            <person name="Zhu J."/>
            <person name="Qi W."/>
            <person name="Song R."/>
        </authorList>
    </citation>
    <scope>NUCLEOTIDE SEQUENCE [LARGE SCALE GENOMIC DNA]</scope>
</reference>
<evidence type="ECO:0000313" key="8">
    <source>
        <dbReference type="Proteomes" id="UP000041254"/>
    </source>
</evidence>
<evidence type="ECO:0000256" key="5">
    <source>
        <dbReference type="ARBA" id="ARBA00023136"/>
    </source>
</evidence>
<comment type="similarity">
    <text evidence="2">Belongs to the TspO/BZRP family.</text>
</comment>
<gene>
    <name evidence="7" type="ORF">Vbra_9185</name>
</gene>
<name>A0A0G4FHI4_VITBC</name>
<evidence type="ECO:0000313" key="7">
    <source>
        <dbReference type="EMBL" id="CEM12974.1"/>
    </source>
</evidence>
<dbReference type="InParanoid" id="A0A0G4FHI4"/>
<dbReference type="InterPro" id="IPR038330">
    <property type="entry name" value="TspO/MBR-related_sf"/>
</dbReference>
<dbReference type="InterPro" id="IPR004307">
    <property type="entry name" value="TspO_MBR"/>
</dbReference>
<dbReference type="VEuPathDB" id="CryptoDB:Vbra_9185"/>
<keyword evidence="8" id="KW-1185">Reference proteome</keyword>
<dbReference type="EMBL" id="CDMY01000440">
    <property type="protein sequence ID" value="CEM12974.1"/>
    <property type="molecule type" value="Genomic_DNA"/>
</dbReference>
<dbReference type="Pfam" id="PF03073">
    <property type="entry name" value="TspO_MBR"/>
    <property type="match status" value="1"/>
</dbReference>
<dbReference type="Proteomes" id="UP000041254">
    <property type="component" value="Unassembled WGS sequence"/>
</dbReference>
<keyword evidence="5 6" id="KW-0472">Membrane</keyword>
<keyword evidence="3 6" id="KW-0812">Transmembrane</keyword>
<accession>A0A0G4FHI4</accession>
<dbReference type="CDD" id="cd15904">
    <property type="entry name" value="TSPO_MBR"/>
    <property type="match status" value="1"/>
</dbReference>
<feature type="transmembrane region" description="Helical" evidence="6">
    <location>
        <begin position="22"/>
        <end position="40"/>
    </location>
</feature>
<dbReference type="GO" id="GO:0016020">
    <property type="term" value="C:membrane"/>
    <property type="evidence" value="ECO:0007669"/>
    <property type="project" value="UniProtKB-SubCell"/>
</dbReference>
<sequence length="183" mass="20619">MLLGLGALYDRLSEYLDIEADGAVRFLLDVAFWSSMVFGVRNSITRPRDMAAATDREWYRSLKRSGRRFFDLPGWAFLAWHPLRAMQTLAAVRVWRGTDQDVFSDPMQALLLYLTLIDVWRTAFYDWHAIGWSAGLMVAVMAASVNVTVQMLLEDSVAGWLFLPSVILGALVGAHNIALYADN</sequence>
<evidence type="ECO:0000256" key="1">
    <source>
        <dbReference type="ARBA" id="ARBA00004141"/>
    </source>
</evidence>
<keyword evidence="4 6" id="KW-1133">Transmembrane helix</keyword>
<organism evidence="7 8">
    <name type="scientific">Vitrella brassicaformis (strain CCMP3155)</name>
    <dbReference type="NCBI Taxonomy" id="1169540"/>
    <lineage>
        <taxon>Eukaryota</taxon>
        <taxon>Sar</taxon>
        <taxon>Alveolata</taxon>
        <taxon>Colpodellida</taxon>
        <taxon>Vitrellaceae</taxon>
        <taxon>Vitrella</taxon>
    </lineage>
</organism>
<comment type="subcellular location">
    <subcellularLocation>
        <location evidence="1">Membrane</location>
        <topology evidence="1">Multi-pass membrane protein</topology>
    </subcellularLocation>
</comment>
<proteinExistence type="inferred from homology"/>
<evidence type="ECO:0000256" key="6">
    <source>
        <dbReference type="SAM" id="Phobius"/>
    </source>
</evidence>
<evidence type="ECO:0000256" key="2">
    <source>
        <dbReference type="ARBA" id="ARBA00007524"/>
    </source>
</evidence>
<feature type="transmembrane region" description="Helical" evidence="6">
    <location>
        <begin position="129"/>
        <end position="153"/>
    </location>
</feature>
<evidence type="ECO:0000256" key="4">
    <source>
        <dbReference type="ARBA" id="ARBA00022989"/>
    </source>
</evidence>
<feature type="transmembrane region" description="Helical" evidence="6">
    <location>
        <begin position="159"/>
        <end position="181"/>
    </location>
</feature>
<protein>
    <submittedName>
        <fullName evidence="7">Uncharacterized protein</fullName>
    </submittedName>
</protein>